<comment type="caution">
    <text evidence="1">The sequence shown here is derived from an EMBL/GenBank/DDBJ whole genome shotgun (WGS) entry which is preliminary data.</text>
</comment>
<gene>
    <name evidence="1" type="ORF">L596_022009</name>
</gene>
<name>A0A4U5MKH6_STECR</name>
<sequence>MPIQINERKVGYRHNVLNSRRGKQANKKDISNCRGSVLNRKIFENREEMIACILAGVFEHVNIDYFYVFPLRRNVFHLIPFSFKFVINYEVHLVRSNRNCQTVRVFLRLCADGTSLGCRFHEVLEVRLDSIVKMAGGVLDKHMLKIVHFCSFGSAGLCGLI</sequence>
<reference evidence="1 2" key="1">
    <citation type="journal article" date="2015" name="Genome Biol.">
        <title>Comparative genomics of Steinernema reveals deeply conserved gene regulatory networks.</title>
        <authorList>
            <person name="Dillman A.R."/>
            <person name="Macchietto M."/>
            <person name="Porter C.F."/>
            <person name="Rogers A."/>
            <person name="Williams B."/>
            <person name="Antoshechkin I."/>
            <person name="Lee M.M."/>
            <person name="Goodwin Z."/>
            <person name="Lu X."/>
            <person name="Lewis E.E."/>
            <person name="Goodrich-Blair H."/>
            <person name="Stock S.P."/>
            <person name="Adams B.J."/>
            <person name="Sternberg P.W."/>
            <person name="Mortazavi A."/>
        </authorList>
    </citation>
    <scope>NUCLEOTIDE SEQUENCE [LARGE SCALE GENOMIC DNA]</scope>
    <source>
        <strain evidence="1 2">ALL</strain>
    </source>
</reference>
<evidence type="ECO:0000313" key="1">
    <source>
        <dbReference type="EMBL" id="TKR69920.1"/>
    </source>
</evidence>
<dbReference type="Proteomes" id="UP000298663">
    <property type="component" value="Unassembled WGS sequence"/>
</dbReference>
<reference evidence="1 2" key="2">
    <citation type="journal article" date="2019" name="G3 (Bethesda)">
        <title>Hybrid Assembly of the Genome of the Entomopathogenic Nematode Steinernema carpocapsae Identifies the X-Chromosome.</title>
        <authorList>
            <person name="Serra L."/>
            <person name="Macchietto M."/>
            <person name="Macias-Munoz A."/>
            <person name="McGill C.J."/>
            <person name="Rodriguez I.M."/>
            <person name="Rodriguez B."/>
            <person name="Murad R."/>
            <person name="Mortazavi A."/>
        </authorList>
    </citation>
    <scope>NUCLEOTIDE SEQUENCE [LARGE SCALE GENOMIC DNA]</scope>
    <source>
        <strain evidence="1 2">ALL</strain>
    </source>
</reference>
<dbReference type="EMBL" id="AZBU02000007">
    <property type="protein sequence ID" value="TKR69920.1"/>
    <property type="molecule type" value="Genomic_DNA"/>
</dbReference>
<protein>
    <submittedName>
        <fullName evidence="1">Uncharacterized protein</fullName>
    </submittedName>
</protein>
<organism evidence="1 2">
    <name type="scientific">Steinernema carpocapsae</name>
    <name type="common">Entomopathogenic nematode</name>
    <dbReference type="NCBI Taxonomy" id="34508"/>
    <lineage>
        <taxon>Eukaryota</taxon>
        <taxon>Metazoa</taxon>
        <taxon>Ecdysozoa</taxon>
        <taxon>Nematoda</taxon>
        <taxon>Chromadorea</taxon>
        <taxon>Rhabditida</taxon>
        <taxon>Tylenchina</taxon>
        <taxon>Panagrolaimomorpha</taxon>
        <taxon>Strongyloidoidea</taxon>
        <taxon>Steinernematidae</taxon>
        <taxon>Steinernema</taxon>
    </lineage>
</organism>
<evidence type="ECO:0000313" key="2">
    <source>
        <dbReference type="Proteomes" id="UP000298663"/>
    </source>
</evidence>
<dbReference type="AlphaFoldDB" id="A0A4U5MKH6"/>
<accession>A0A4U5MKH6</accession>
<proteinExistence type="predicted"/>
<keyword evidence="2" id="KW-1185">Reference proteome</keyword>